<dbReference type="GO" id="GO:0010045">
    <property type="term" value="P:response to nickel cation"/>
    <property type="evidence" value="ECO:0007669"/>
    <property type="project" value="TreeGrafter"/>
</dbReference>
<keyword evidence="9" id="KW-0406">Ion transport</keyword>
<evidence type="ECO:0000256" key="14">
    <source>
        <dbReference type="SAM" id="MobiDB-lite"/>
    </source>
</evidence>
<evidence type="ECO:0000256" key="10">
    <source>
        <dbReference type="ARBA" id="ARBA00023112"/>
    </source>
</evidence>
<dbReference type="GO" id="GO:0005886">
    <property type="term" value="C:plasma membrane"/>
    <property type="evidence" value="ECO:0007669"/>
    <property type="project" value="UniProtKB-SubCell"/>
</dbReference>
<dbReference type="InterPro" id="IPR051224">
    <property type="entry name" value="NiCoT_RcnA"/>
</dbReference>
<name>A0A7Z0KY24_9RHOB</name>
<dbReference type="GO" id="GO:0015099">
    <property type="term" value="F:nickel cation transmembrane transporter activity"/>
    <property type="evidence" value="ECO:0007669"/>
    <property type="project" value="UniProtKB-UniRule"/>
</dbReference>
<feature type="transmembrane region" description="Helical" evidence="13">
    <location>
        <begin position="137"/>
        <end position="155"/>
    </location>
</feature>
<evidence type="ECO:0000256" key="6">
    <source>
        <dbReference type="ARBA" id="ARBA00022596"/>
    </source>
</evidence>
<protein>
    <recommendedName>
        <fullName evidence="13">Nickel/cobalt efflux system</fullName>
    </recommendedName>
</protein>
<dbReference type="EMBL" id="JACBXS010000012">
    <property type="protein sequence ID" value="NYS24845.1"/>
    <property type="molecule type" value="Genomic_DNA"/>
</dbReference>
<evidence type="ECO:0000256" key="7">
    <source>
        <dbReference type="ARBA" id="ARBA00022692"/>
    </source>
</evidence>
<keyword evidence="4 13" id="KW-0813">Transport</keyword>
<feature type="transmembrane region" description="Helical" evidence="13">
    <location>
        <begin position="100"/>
        <end position="125"/>
    </location>
</feature>
<keyword evidence="16" id="KW-1185">Reference proteome</keyword>
<gene>
    <name evidence="15" type="ORF">HUK65_07540</name>
</gene>
<keyword evidence="6" id="KW-0533">Nickel</keyword>
<dbReference type="Proteomes" id="UP000529417">
    <property type="component" value="Unassembled WGS sequence"/>
</dbReference>
<feature type="transmembrane region" description="Helical" evidence="13">
    <location>
        <begin position="261"/>
        <end position="284"/>
    </location>
</feature>
<evidence type="ECO:0000256" key="2">
    <source>
        <dbReference type="ARBA" id="ARBA00004651"/>
    </source>
</evidence>
<dbReference type="GO" id="GO:0046583">
    <property type="term" value="F:monoatomic cation efflux transmembrane transporter activity"/>
    <property type="evidence" value="ECO:0007669"/>
    <property type="project" value="TreeGrafter"/>
</dbReference>
<evidence type="ECO:0000256" key="12">
    <source>
        <dbReference type="ARBA" id="ARBA00023285"/>
    </source>
</evidence>
<dbReference type="GO" id="GO:0006824">
    <property type="term" value="P:cobalt ion transport"/>
    <property type="evidence" value="ECO:0007669"/>
    <property type="project" value="UniProtKB-KW"/>
</dbReference>
<dbReference type="Pfam" id="PF03824">
    <property type="entry name" value="NicO"/>
    <property type="match status" value="1"/>
</dbReference>
<evidence type="ECO:0000256" key="11">
    <source>
        <dbReference type="ARBA" id="ARBA00023136"/>
    </source>
</evidence>
<comment type="similarity">
    <text evidence="13">Belongs to the NiCoT transporter (TC 2.A.52) family.</text>
</comment>
<keyword evidence="12" id="KW-0170">Cobalt</keyword>
<feature type="compositionally biased region" description="Gly residues" evidence="14">
    <location>
        <begin position="177"/>
        <end position="186"/>
    </location>
</feature>
<comment type="subcellular location">
    <subcellularLocation>
        <location evidence="2 13">Cell membrane</location>
        <topology evidence="2 13">Multi-pass membrane protein</topology>
    </subcellularLocation>
</comment>
<keyword evidence="10" id="KW-0921">Nickel transport</keyword>
<feature type="region of interest" description="Disordered" evidence="14">
    <location>
        <begin position="175"/>
        <end position="207"/>
    </location>
</feature>
<organism evidence="15 16">
    <name type="scientific">Rhabdonatronobacter sediminivivens</name>
    <dbReference type="NCBI Taxonomy" id="2743469"/>
    <lineage>
        <taxon>Bacteria</taxon>
        <taxon>Pseudomonadati</taxon>
        <taxon>Pseudomonadota</taxon>
        <taxon>Alphaproteobacteria</taxon>
        <taxon>Rhodobacterales</taxon>
        <taxon>Paracoccaceae</taxon>
        <taxon>Rhabdonatronobacter</taxon>
    </lineage>
</organism>
<dbReference type="PANTHER" id="PTHR40659">
    <property type="entry name" value="NICKEL/COBALT EFFLUX SYSTEM RCNA"/>
    <property type="match status" value="1"/>
</dbReference>
<evidence type="ECO:0000256" key="3">
    <source>
        <dbReference type="ARBA" id="ARBA00022426"/>
    </source>
</evidence>
<keyword evidence="5" id="KW-1003">Cell membrane</keyword>
<accession>A0A7Z0KY24</accession>
<evidence type="ECO:0000256" key="4">
    <source>
        <dbReference type="ARBA" id="ARBA00022448"/>
    </source>
</evidence>
<evidence type="ECO:0000313" key="16">
    <source>
        <dbReference type="Proteomes" id="UP000529417"/>
    </source>
</evidence>
<evidence type="ECO:0000256" key="8">
    <source>
        <dbReference type="ARBA" id="ARBA00022989"/>
    </source>
</evidence>
<dbReference type="PANTHER" id="PTHR40659:SF1">
    <property type="entry name" value="NICKEL_COBALT EFFLUX SYSTEM RCNA"/>
    <property type="match status" value="1"/>
</dbReference>
<evidence type="ECO:0000313" key="15">
    <source>
        <dbReference type="EMBL" id="NYS24845.1"/>
    </source>
</evidence>
<keyword evidence="11 13" id="KW-0472">Membrane</keyword>
<feature type="transmembrane region" description="Helical" evidence="13">
    <location>
        <begin position="232"/>
        <end position="255"/>
    </location>
</feature>
<feature type="transmembrane region" description="Helical" evidence="13">
    <location>
        <begin position="305"/>
        <end position="326"/>
    </location>
</feature>
<feature type="transmembrane region" description="Helical" evidence="13">
    <location>
        <begin position="56"/>
        <end position="74"/>
    </location>
</feature>
<dbReference type="GO" id="GO:0032025">
    <property type="term" value="P:response to cobalt ion"/>
    <property type="evidence" value="ECO:0007669"/>
    <property type="project" value="TreeGrafter"/>
</dbReference>
<proteinExistence type="inferred from homology"/>
<evidence type="ECO:0000256" key="5">
    <source>
        <dbReference type="ARBA" id="ARBA00022475"/>
    </source>
</evidence>
<evidence type="ECO:0000256" key="13">
    <source>
        <dbReference type="RuleBase" id="RU362101"/>
    </source>
</evidence>
<reference evidence="15 16" key="1">
    <citation type="journal article" date="2000" name="Arch. Microbiol.">
        <title>Rhodobaca bogoriensis gen. nov. and sp. nov., an alkaliphilic purple nonsulfur bacterium from African Rift Valley soda lakes.</title>
        <authorList>
            <person name="Milford A.D."/>
            <person name="Achenbach L.A."/>
            <person name="Jung D.O."/>
            <person name="Madigan M.T."/>
        </authorList>
    </citation>
    <scope>NUCLEOTIDE SEQUENCE [LARGE SCALE GENOMIC DNA]</scope>
    <source>
        <strain evidence="15 16">2376</strain>
    </source>
</reference>
<evidence type="ECO:0000256" key="1">
    <source>
        <dbReference type="ARBA" id="ARBA00002510"/>
    </source>
</evidence>
<evidence type="ECO:0000256" key="9">
    <source>
        <dbReference type="ARBA" id="ARBA00023065"/>
    </source>
</evidence>
<sequence length="332" mass="33709">MRRTLLTLALLLAAGLAALWAAGALDAVTHWAAEGQRRFQNSLARALRALHGGEPGALATLWGVAFAYGFLHSVGPGHGKFLLGAYGAGTQVPLGRMMGIGLAASLAQAATAIALVYGGVALFALSRAQIEAVSDAWMAPLSLIAIAALGLWLVWRGARALLRMQQGAPALALAGAGAAGPPGGHGEVSAQEHGHHHHHHHHHADDAPCADCGHRHLPDAGQVARIGSLREAALVIGAIALRPCTGALFLLILTWRMGLEWQGITAALAMGLGTASVTVAVGALSVMARDGALVWSGRIGRIAGLVPLAELLAGALVATVALMLLASGGTPG</sequence>
<keyword evidence="8 13" id="KW-1133">Transmembrane helix</keyword>
<keyword evidence="7 13" id="KW-0812">Transmembrane</keyword>
<comment type="caution">
    <text evidence="15">The sequence shown here is derived from an EMBL/GenBank/DDBJ whole genome shotgun (WGS) entry which is preliminary data.</text>
</comment>
<dbReference type="AlphaFoldDB" id="A0A7Z0KY24"/>
<comment type="function">
    <text evidence="1">Efflux system for nickel and cobalt.</text>
</comment>
<keyword evidence="3" id="KW-0171">Cobalt transport</keyword>
<dbReference type="RefSeq" id="WP_179905548.1">
    <property type="nucleotide sequence ID" value="NZ_JACBXS010000012.1"/>
</dbReference>
<dbReference type="InterPro" id="IPR011541">
    <property type="entry name" value="Ni/Co_transpt_high_affinity"/>
</dbReference>